<evidence type="ECO:0000313" key="2">
    <source>
        <dbReference type="EMBL" id="EGW22155.1"/>
    </source>
</evidence>
<organism evidence="2 3">
    <name type="scientific">Methylobacter tundripaludum (strain ATCC BAA-1195 / DSM 17260 / SV96)</name>
    <dbReference type="NCBI Taxonomy" id="697282"/>
    <lineage>
        <taxon>Bacteria</taxon>
        <taxon>Pseudomonadati</taxon>
        <taxon>Pseudomonadota</taxon>
        <taxon>Gammaproteobacteria</taxon>
        <taxon>Methylococcales</taxon>
        <taxon>Methylococcaceae</taxon>
        <taxon>Methylobacter</taxon>
    </lineage>
</organism>
<dbReference type="HOGENOM" id="CLU_2735477_0_0_6"/>
<keyword evidence="1" id="KW-0472">Membrane</keyword>
<accession>G3IRE4</accession>
<reference evidence="2 3" key="1">
    <citation type="submission" date="2011-06" db="EMBL/GenBank/DDBJ databases">
        <title>Genomic sequence of Methylobacter tundripaludum SV96.</title>
        <authorList>
            <consortium name="US DOE Joint Genome Institute"/>
            <person name="Lucas S."/>
            <person name="Han J."/>
            <person name="Lapidus A."/>
            <person name="Cheng J.-F."/>
            <person name="Goodwin L."/>
            <person name="Pitluck S."/>
            <person name="Held B."/>
            <person name="Detter J.C."/>
            <person name="Han C."/>
            <person name="Tapia R."/>
            <person name="Land M."/>
            <person name="Hauser L."/>
            <person name="Kyrpides N."/>
            <person name="Ivanova N."/>
            <person name="Ovchinnikova G."/>
            <person name="Pagani I."/>
            <person name="Klotz M.G."/>
            <person name="Dispirito A.A."/>
            <person name="Murrell J.C."/>
            <person name="Dunfield P."/>
            <person name="Kalyuzhnaya M.G."/>
            <person name="Svenning M."/>
            <person name="Trotsenko Y.A."/>
            <person name="Stein L.Y."/>
            <person name="Woyke T."/>
        </authorList>
    </citation>
    <scope>NUCLEOTIDE SEQUENCE [LARGE SCALE GENOMIC DNA]</scope>
    <source>
        <strain evidence="3">ATCC BAA-1195 / DSM 17260 / SV96</strain>
    </source>
</reference>
<dbReference type="EMBL" id="JH109152">
    <property type="protein sequence ID" value="EGW22155.1"/>
    <property type="molecule type" value="Genomic_DNA"/>
</dbReference>
<feature type="transmembrane region" description="Helical" evidence="1">
    <location>
        <begin position="52"/>
        <end position="69"/>
    </location>
</feature>
<proteinExistence type="predicted"/>
<sequence>MGIDSLGYCGLIMFSKIGIDWTQRTTRLGAVTLTGAAFALVFICLGQLEKAVAVTGLASTVAGALGLAVKD</sequence>
<keyword evidence="1" id="KW-1133">Transmembrane helix</keyword>
<keyword evidence="3" id="KW-1185">Reference proteome</keyword>
<keyword evidence="1" id="KW-0812">Transmembrane</keyword>
<name>G3IRE4_METTV</name>
<evidence type="ECO:0000313" key="3">
    <source>
        <dbReference type="Proteomes" id="UP000004664"/>
    </source>
</evidence>
<protein>
    <submittedName>
        <fullName evidence="2">Uncharacterized protein</fullName>
    </submittedName>
</protein>
<dbReference type="Proteomes" id="UP000004664">
    <property type="component" value="Unassembled WGS sequence"/>
</dbReference>
<evidence type="ECO:0000256" key="1">
    <source>
        <dbReference type="SAM" id="Phobius"/>
    </source>
</evidence>
<dbReference type="STRING" id="697282.Mettu_0956"/>
<feature type="transmembrane region" description="Helical" evidence="1">
    <location>
        <begin position="28"/>
        <end position="45"/>
    </location>
</feature>
<gene>
    <name evidence="2" type="ORF">Mettu_0956</name>
</gene>
<dbReference type="AlphaFoldDB" id="G3IRE4"/>